<dbReference type="Proteomes" id="UP000051913">
    <property type="component" value="Unassembled WGS sequence"/>
</dbReference>
<feature type="region of interest" description="Disordered" evidence="1">
    <location>
        <begin position="74"/>
        <end position="115"/>
    </location>
</feature>
<organism evidence="2 3">
    <name type="scientific">Bradyrhizobium valentinum</name>
    <dbReference type="NCBI Taxonomy" id="1518501"/>
    <lineage>
        <taxon>Bacteria</taxon>
        <taxon>Pseudomonadati</taxon>
        <taxon>Pseudomonadota</taxon>
        <taxon>Alphaproteobacteria</taxon>
        <taxon>Hyphomicrobiales</taxon>
        <taxon>Nitrobacteraceae</taxon>
        <taxon>Bradyrhizobium</taxon>
    </lineage>
</organism>
<evidence type="ECO:0000256" key="1">
    <source>
        <dbReference type="SAM" id="MobiDB-lite"/>
    </source>
</evidence>
<dbReference type="EMBL" id="LLXX01000122">
    <property type="protein sequence ID" value="KRR04713.1"/>
    <property type="molecule type" value="Genomic_DNA"/>
</dbReference>
<evidence type="ECO:0000313" key="2">
    <source>
        <dbReference type="EMBL" id="KRR04713.1"/>
    </source>
</evidence>
<accession>A0A0R3KKZ5</accession>
<sequence>MKLHCLLARDCGQLLAPRSGLQKRLSELKPTRDGKKVHFKRHQHRHCGQIEKIAVVAKSKTIVLLRGVPRPARNWSPRVHELSPPLPETVLDRNCPPKRRGLHRSAELAQGISNG</sequence>
<dbReference type="AlphaFoldDB" id="A0A0R3KKZ5"/>
<protein>
    <submittedName>
        <fullName evidence="2">Uncharacterized protein</fullName>
    </submittedName>
</protein>
<keyword evidence="3" id="KW-1185">Reference proteome</keyword>
<gene>
    <name evidence="2" type="ORF">CP49_18580</name>
</gene>
<name>A0A0R3KKZ5_9BRAD</name>
<reference evidence="2 3" key="1">
    <citation type="submission" date="2014-03" db="EMBL/GenBank/DDBJ databases">
        <title>Bradyrhizobium valentinum sp. nov., isolated from effective nodules of Lupinus mariae-josephae, a lupine endemic of basic-lime soils in Eastern Spain.</title>
        <authorList>
            <person name="Duran D."/>
            <person name="Rey L."/>
            <person name="Navarro A."/>
            <person name="Busquets A."/>
            <person name="Imperial J."/>
            <person name="Ruiz-Argueso T."/>
        </authorList>
    </citation>
    <scope>NUCLEOTIDE SEQUENCE [LARGE SCALE GENOMIC DNA]</scope>
    <source>
        <strain evidence="2 3">LmjM3</strain>
    </source>
</reference>
<evidence type="ECO:0000313" key="3">
    <source>
        <dbReference type="Proteomes" id="UP000051913"/>
    </source>
</evidence>
<comment type="caution">
    <text evidence="2">The sequence shown here is derived from an EMBL/GenBank/DDBJ whole genome shotgun (WGS) entry which is preliminary data.</text>
</comment>
<proteinExistence type="predicted"/>